<comment type="caution">
    <text evidence="2">The sequence shown here is derived from an EMBL/GenBank/DDBJ whole genome shotgun (WGS) entry which is preliminary data.</text>
</comment>
<sequence>MAPPPSFRLVSVCLSSQQRSFLLAARRHGYCSNNHQNLLSRGWVGSHCSLRLAPRGSRRSSTGRGIEKQETCFKRW</sequence>
<name>A0AAV7W5F1_PLEWA</name>
<dbReference type="EMBL" id="JANPWB010000002">
    <property type="protein sequence ID" value="KAJ1208077.1"/>
    <property type="molecule type" value="Genomic_DNA"/>
</dbReference>
<reference evidence="2" key="1">
    <citation type="journal article" date="2022" name="bioRxiv">
        <title>Sequencing and chromosome-scale assembly of the giantPleurodeles waltlgenome.</title>
        <authorList>
            <person name="Brown T."/>
            <person name="Elewa A."/>
            <person name="Iarovenko S."/>
            <person name="Subramanian E."/>
            <person name="Araus A.J."/>
            <person name="Petzold A."/>
            <person name="Susuki M."/>
            <person name="Suzuki K.-i.T."/>
            <person name="Hayashi T."/>
            <person name="Toyoda A."/>
            <person name="Oliveira C."/>
            <person name="Osipova E."/>
            <person name="Leigh N.D."/>
            <person name="Simon A."/>
            <person name="Yun M.H."/>
        </authorList>
    </citation>
    <scope>NUCLEOTIDE SEQUENCE</scope>
    <source>
        <strain evidence="2">20211129_DDA</strain>
        <tissue evidence="2">Liver</tissue>
    </source>
</reference>
<accession>A0AAV7W5F1</accession>
<evidence type="ECO:0000313" key="3">
    <source>
        <dbReference type="Proteomes" id="UP001066276"/>
    </source>
</evidence>
<gene>
    <name evidence="2" type="ORF">NDU88_003467</name>
</gene>
<keyword evidence="3" id="KW-1185">Reference proteome</keyword>
<evidence type="ECO:0000313" key="2">
    <source>
        <dbReference type="EMBL" id="KAJ1208077.1"/>
    </source>
</evidence>
<evidence type="ECO:0000256" key="1">
    <source>
        <dbReference type="SAM" id="MobiDB-lite"/>
    </source>
</evidence>
<feature type="region of interest" description="Disordered" evidence="1">
    <location>
        <begin position="55"/>
        <end position="76"/>
    </location>
</feature>
<protein>
    <submittedName>
        <fullName evidence="2">Uncharacterized protein</fullName>
    </submittedName>
</protein>
<dbReference type="AlphaFoldDB" id="A0AAV7W5F1"/>
<proteinExistence type="predicted"/>
<organism evidence="2 3">
    <name type="scientific">Pleurodeles waltl</name>
    <name type="common">Iberian ribbed newt</name>
    <dbReference type="NCBI Taxonomy" id="8319"/>
    <lineage>
        <taxon>Eukaryota</taxon>
        <taxon>Metazoa</taxon>
        <taxon>Chordata</taxon>
        <taxon>Craniata</taxon>
        <taxon>Vertebrata</taxon>
        <taxon>Euteleostomi</taxon>
        <taxon>Amphibia</taxon>
        <taxon>Batrachia</taxon>
        <taxon>Caudata</taxon>
        <taxon>Salamandroidea</taxon>
        <taxon>Salamandridae</taxon>
        <taxon>Pleurodelinae</taxon>
        <taxon>Pleurodeles</taxon>
    </lineage>
</organism>
<feature type="compositionally biased region" description="Basic and acidic residues" evidence="1">
    <location>
        <begin position="65"/>
        <end position="76"/>
    </location>
</feature>
<dbReference type="Proteomes" id="UP001066276">
    <property type="component" value="Chromosome 1_2"/>
</dbReference>